<evidence type="ECO:0000256" key="1">
    <source>
        <dbReference type="ARBA" id="ARBA00022649"/>
    </source>
</evidence>
<dbReference type="EMBL" id="MFUH01000040">
    <property type="protein sequence ID" value="OGI81138.1"/>
    <property type="molecule type" value="Genomic_DNA"/>
</dbReference>
<evidence type="ECO:0000313" key="3">
    <source>
        <dbReference type="Proteomes" id="UP000179880"/>
    </source>
</evidence>
<gene>
    <name evidence="2" type="ORF">A3B93_02560</name>
</gene>
<proteinExistence type="predicted"/>
<dbReference type="InterPro" id="IPR007712">
    <property type="entry name" value="RelE/ParE_toxin"/>
</dbReference>
<keyword evidence="1" id="KW-1277">Toxin-antitoxin system</keyword>
<sequence>MQIEYSSKFTRQFKKLPKDAKESALKCEKLFRENPFDSKLKTHKLHGTMKEYWAFSISYNYRIGFTFIDGDLVRFHAIGSHDIYK</sequence>
<reference evidence="2 3" key="1">
    <citation type="journal article" date="2016" name="Nat. Commun.">
        <title>Thousands of microbial genomes shed light on interconnected biogeochemical processes in an aquifer system.</title>
        <authorList>
            <person name="Anantharaman K."/>
            <person name="Brown C.T."/>
            <person name="Hug L.A."/>
            <person name="Sharon I."/>
            <person name="Castelle C.J."/>
            <person name="Probst A.J."/>
            <person name="Thomas B.C."/>
            <person name="Singh A."/>
            <person name="Wilkins M.J."/>
            <person name="Karaoz U."/>
            <person name="Brodie E.L."/>
            <person name="Williams K.H."/>
            <person name="Hubbard S.S."/>
            <person name="Banfield J.F."/>
        </authorList>
    </citation>
    <scope>NUCLEOTIDE SEQUENCE [LARGE SCALE GENOMIC DNA]</scope>
</reference>
<name>A0A1F6WGU9_9BACT</name>
<evidence type="ECO:0000313" key="2">
    <source>
        <dbReference type="EMBL" id="OGI81138.1"/>
    </source>
</evidence>
<organism evidence="2 3">
    <name type="scientific">Candidatus Nomurabacteria bacterium RIFCSPHIGHO2_02_FULL_42_24</name>
    <dbReference type="NCBI Taxonomy" id="1801757"/>
    <lineage>
        <taxon>Bacteria</taxon>
        <taxon>Candidatus Nomuraibacteriota</taxon>
    </lineage>
</organism>
<dbReference type="InterPro" id="IPR035093">
    <property type="entry name" value="RelE/ParE_toxin_dom_sf"/>
</dbReference>
<comment type="caution">
    <text evidence="2">The sequence shown here is derived from an EMBL/GenBank/DDBJ whole genome shotgun (WGS) entry which is preliminary data.</text>
</comment>
<protein>
    <recommendedName>
        <fullName evidence="4">Type II toxin-antitoxin system mRNA interferase toxin, RelE/StbE family</fullName>
    </recommendedName>
</protein>
<dbReference type="NCBIfam" id="TIGR02385">
    <property type="entry name" value="RelE_StbE"/>
    <property type="match status" value="1"/>
</dbReference>
<dbReference type="AlphaFoldDB" id="A0A1F6WGU9"/>
<dbReference type="Proteomes" id="UP000179880">
    <property type="component" value="Unassembled WGS sequence"/>
</dbReference>
<dbReference type="SUPFAM" id="SSF143011">
    <property type="entry name" value="RelE-like"/>
    <property type="match status" value="1"/>
</dbReference>
<evidence type="ECO:0008006" key="4">
    <source>
        <dbReference type="Google" id="ProtNLM"/>
    </source>
</evidence>
<accession>A0A1F6WGU9</accession>
<dbReference type="Gene3D" id="3.30.2310.20">
    <property type="entry name" value="RelE-like"/>
    <property type="match status" value="1"/>
</dbReference>